<comment type="caution">
    <text evidence="1">The sequence shown here is derived from an EMBL/GenBank/DDBJ whole genome shotgun (WGS) entry which is preliminary data.</text>
</comment>
<dbReference type="EMBL" id="AEEI01000008">
    <property type="protein sequence ID" value="EFM02830.1"/>
    <property type="molecule type" value="Genomic_DNA"/>
</dbReference>
<dbReference type="HOGENOM" id="CLU_3255808_0_0_10"/>
<name>E0NPV4_9BACT</name>
<gene>
    <name evidence="1" type="ORF">HMPREF0658_0205</name>
</gene>
<sequence length="42" mass="4930">MGYKSYTSNIHSALCKEHISTRCEIRCAQIRIPLAYRKAFLR</sequence>
<proteinExistence type="predicted"/>
<accession>E0NPV4</accession>
<organism evidence="1 2">
    <name type="scientific">Hoylesella marshii DSM 16973 = JCM 13450</name>
    <dbReference type="NCBI Taxonomy" id="862515"/>
    <lineage>
        <taxon>Bacteria</taxon>
        <taxon>Pseudomonadati</taxon>
        <taxon>Bacteroidota</taxon>
        <taxon>Bacteroidia</taxon>
        <taxon>Bacteroidales</taxon>
        <taxon>Prevotellaceae</taxon>
        <taxon>Hoylesella</taxon>
    </lineage>
</organism>
<evidence type="ECO:0000313" key="1">
    <source>
        <dbReference type="EMBL" id="EFM02830.1"/>
    </source>
</evidence>
<dbReference type="Proteomes" id="UP000004394">
    <property type="component" value="Unassembled WGS sequence"/>
</dbReference>
<dbReference type="AlphaFoldDB" id="E0NPV4"/>
<dbReference type="BioCyc" id="PMAR862515-HMP:GMOO-211-MONOMER"/>
<keyword evidence="2" id="KW-1185">Reference proteome</keyword>
<reference evidence="1" key="1">
    <citation type="submission" date="2010-07" db="EMBL/GenBank/DDBJ databases">
        <authorList>
            <person name="Muzny D."/>
            <person name="Qin X."/>
            <person name="Deng J."/>
            <person name="Jiang H."/>
            <person name="Liu Y."/>
            <person name="Qu J."/>
            <person name="Song X.-Z."/>
            <person name="Zhang L."/>
            <person name="Thornton R."/>
            <person name="Coyle M."/>
            <person name="Francisco L."/>
            <person name="Jackson L."/>
            <person name="Javaid M."/>
            <person name="Korchina V."/>
            <person name="Kovar C."/>
            <person name="Mata R."/>
            <person name="Mathew T."/>
            <person name="Ngo R."/>
            <person name="Nguyen L."/>
            <person name="Nguyen N."/>
            <person name="Okwuonu G."/>
            <person name="Ongeri F."/>
            <person name="Pham C."/>
            <person name="Simmons D."/>
            <person name="Wilczek-Boney K."/>
            <person name="Hale W."/>
            <person name="Jakkamsetti A."/>
            <person name="Pham P."/>
            <person name="Ruth R."/>
            <person name="San Lucas F."/>
            <person name="Warren J."/>
            <person name="Zhang J."/>
            <person name="Zhao Z."/>
            <person name="Zhou C."/>
            <person name="Zhu D."/>
            <person name="Lee S."/>
            <person name="Bess C."/>
            <person name="Blankenburg K."/>
            <person name="Forbes L."/>
            <person name="Fu Q."/>
            <person name="Gubbala S."/>
            <person name="Hirani K."/>
            <person name="Jayaseelan J.C."/>
            <person name="Lara F."/>
            <person name="Munidasa M."/>
            <person name="Palculict T."/>
            <person name="Patil S."/>
            <person name="Pu L.-L."/>
            <person name="Saada N."/>
            <person name="Tang L."/>
            <person name="Weissenberger G."/>
            <person name="Zhu Y."/>
            <person name="Hemphill L."/>
            <person name="Shang Y."/>
            <person name="Youmans B."/>
            <person name="Ayvaz T."/>
            <person name="Ross M."/>
            <person name="Santibanez J."/>
            <person name="Aqrawi P."/>
            <person name="Gross S."/>
            <person name="Joshi V."/>
            <person name="Fowler G."/>
            <person name="Nazareth L."/>
            <person name="Reid J."/>
            <person name="Worley K."/>
            <person name="Petrosino J."/>
            <person name="Highlander S."/>
            <person name="Gibbs R."/>
        </authorList>
    </citation>
    <scope>NUCLEOTIDE SEQUENCE [LARGE SCALE GENOMIC DNA]</scope>
    <source>
        <strain evidence="1">DSM 16973</strain>
    </source>
</reference>
<protein>
    <submittedName>
        <fullName evidence="1">Uncharacterized protein</fullName>
    </submittedName>
</protein>
<evidence type="ECO:0000313" key="2">
    <source>
        <dbReference type="Proteomes" id="UP000004394"/>
    </source>
</evidence>